<accession>A0A174WFY0</accession>
<dbReference type="Pfam" id="PF17170">
    <property type="entry name" value="DUF5128"/>
    <property type="match status" value="1"/>
</dbReference>
<dbReference type="AlphaFoldDB" id="A0A174WFY0"/>
<dbReference type="EMBL" id="CZBM01000012">
    <property type="protein sequence ID" value="CUQ43060.1"/>
    <property type="molecule type" value="Genomic_DNA"/>
</dbReference>
<dbReference type="Gene3D" id="2.120.10.30">
    <property type="entry name" value="TolB, C-terminal domain"/>
    <property type="match status" value="1"/>
</dbReference>
<proteinExistence type="predicted"/>
<gene>
    <name evidence="1" type="ORF">ERS852560_02838</name>
</gene>
<dbReference type="SUPFAM" id="SSF75011">
    <property type="entry name" value="3-carboxy-cis,cis-mucoante lactonizing enzyme"/>
    <property type="match status" value="1"/>
</dbReference>
<organism evidence="1 2">
    <name type="scientific">Parabacteroides distasonis</name>
    <dbReference type="NCBI Taxonomy" id="823"/>
    <lineage>
        <taxon>Bacteria</taxon>
        <taxon>Pseudomonadati</taxon>
        <taxon>Bacteroidota</taxon>
        <taxon>Bacteroidia</taxon>
        <taxon>Bacteroidales</taxon>
        <taxon>Tannerellaceae</taxon>
        <taxon>Parabacteroides</taxon>
    </lineage>
</organism>
<dbReference type="PROSITE" id="PS51257">
    <property type="entry name" value="PROKAR_LIPOPROTEIN"/>
    <property type="match status" value="1"/>
</dbReference>
<dbReference type="Proteomes" id="UP000095332">
    <property type="component" value="Unassembled WGS sequence"/>
</dbReference>
<sequence length="172" mass="19957">MKWIITIPAILLFALAGCGKDKQSTNELITVDVTASYPKKELILQDFMDVEYIPLETKDDFICQGLVLAIGKDIILARNRVRDGDIFIYDRKTGKGLKKINREGQGGEEYTFIQRIVLDEKQNEIFVLDHFSRKISVYDLDGDFKRSLKRGDELYFFHLYNFNQTSLITNNY</sequence>
<dbReference type="InterPro" id="IPR011042">
    <property type="entry name" value="6-blade_b-propeller_TolB-like"/>
</dbReference>
<protein>
    <recommendedName>
        <fullName evidence="3">6-bladed beta-propeller</fullName>
    </recommendedName>
</protein>
<evidence type="ECO:0000313" key="2">
    <source>
        <dbReference type="Proteomes" id="UP000095332"/>
    </source>
</evidence>
<evidence type="ECO:0008006" key="3">
    <source>
        <dbReference type="Google" id="ProtNLM"/>
    </source>
</evidence>
<evidence type="ECO:0000313" key="1">
    <source>
        <dbReference type="EMBL" id="CUQ43060.1"/>
    </source>
</evidence>
<reference evidence="1 2" key="1">
    <citation type="submission" date="2015-09" db="EMBL/GenBank/DDBJ databases">
        <authorList>
            <consortium name="Pathogen Informatics"/>
        </authorList>
    </citation>
    <scope>NUCLEOTIDE SEQUENCE [LARGE SCALE GENOMIC DNA]</scope>
    <source>
        <strain evidence="1 2">2789STDY5834948</strain>
    </source>
</reference>
<name>A0A174WFY0_PARDI</name>